<dbReference type="Proteomes" id="UP001295423">
    <property type="component" value="Unassembled WGS sequence"/>
</dbReference>
<evidence type="ECO:0000256" key="1">
    <source>
        <dbReference type="SAM" id="MobiDB-lite"/>
    </source>
</evidence>
<keyword evidence="3" id="KW-1185">Reference proteome</keyword>
<organism evidence="2 3">
    <name type="scientific">Cylindrotheca closterium</name>
    <dbReference type="NCBI Taxonomy" id="2856"/>
    <lineage>
        <taxon>Eukaryota</taxon>
        <taxon>Sar</taxon>
        <taxon>Stramenopiles</taxon>
        <taxon>Ochrophyta</taxon>
        <taxon>Bacillariophyta</taxon>
        <taxon>Bacillariophyceae</taxon>
        <taxon>Bacillariophycidae</taxon>
        <taxon>Bacillariales</taxon>
        <taxon>Bacillariaceae</taxon>
        <taxon>Cylindrotheca</taxon>
    </lineage>
</organism>
<evidence type="ECO:0000313" key="3">
    <source>
        <dbReference type="Proteomes" id="UP001295423"/>
    </source>
</evidence>
<gene>
    <name evidence="2" type="ORF">CYCCA115_LOCUS1102</name>
</gene>
<dbReference type="AlphaFoldDB" id="A0AAD2CCH8"/>
<accession>A0AAD2CCH8</accession>
<feature type="region of interest" description="Disordered" evidence="1">
    <location>
        <begin position="98"/>
        <end position="149"/>
    </location>
</feature>
<comment type="caution">
    <text evidence="2">The sequence shown here is derived from an EMBL/GenBank/DDBJ whole genome shotgun (WGS) entry which is preliminary data.</text>
</comment>
<proteinExistence type="predicted"/>
<feature type="compositionally biased region" description="Basic residues" evidence="1">
    <location>
        <begin position="98"/>
        <end position="111"/>
    </location>
</feature>
<reference evidence="2" key="1">
    <citation type="submission" date="2023-08" db="EMBL/GenBank/DDBJ databases">
        <authorList>
            <person name="Audoor S."/>
            <person name="Bilcke G."/>
        </authorList>
    </citation>
    <scope>NUCLEOTIDE SEQUENCE</scope>
</reference>
<sequence>MPTLLSTAMCASFKSNGDSETTASSSPPTKRNFFVRSSSQSSSGSRSTTSTSSTSTVSSYRGSKVAMGDLSKVRNGDDDFCNHNNNGLDMENWKSFHRRFGTKPNKPKPSRRVSATSAGAALLRSANNRRKASRKDSKQEANNETDPSLWKSMIHAAKGCTSPMWEHASAPIGDDEWSNEVPSHQRLGLLDIRQENGRWYFLEDASVATDAVEYQLTE</sequence>
<dbReference type="EMBL" id="CAKOGP040000002">
    <property type="protein sequence ID" value="CAJ1924763.1"/>
    <property type="molecule type" value="Genomic_DNA"/>
</dbReference>
<feature type="compositionally biased region" description="Low complexity" evidence="1">
    <location>
        <begin position="37"/>
        <end position="59"/>
    </location>
</feature>
<feature type="compositionally biased region" description="Polar residues" evidence="1">
    <location>
        <begin position="14"/>
        <end position="29"/>
    </location>
</feature>
<evidence type="ECO:0000313" key="2">
    <source>
        <dbReference type="EMBL" id="CAJ1924763.1"/>
    </source>
</evidence>
<protein>
    <submittedName>
        <fullName evidence="2">Uncharacterized protein</fullName>
    </submittedName>
</protein>
<name>A0AAD2CCH8_9STRA</name>
<feature type="region of interest" description="Disordered" evidence="1">
    <location>
        <begin position="14"/>
        <end position="61"/>
    </location>
</feature>